<proteinExistence type="predicted"/>
<keyword evidence="5" id="KW-1185">Reference proteome</keyword>
<geneLocation type="mitochondrion" evidence="4"/>
<evidence type="ECO:0000313" key="6">
    <source>
        <dbReference type="Proteomes" id="UP000290189"/>
    </source>
</evidence>
<keyword evidence="4" id="KW-0496">Mitochondrion</keyword>
<keyword evidence="2" id="KW-1133">Transmembrane helix</keyword>
<evidence type="ECO:0000313" key="5">
    <source>
        <dbReference type="Proteomes" id="UP000039324"/>
    </source>
</evidence>
<keyword evidence="2" id="KW-0472">Membrane</keyword>
<name>A0A0G4IS71_PLABS</name>
<dbReference type="AlphaFoldDB" id="A0A0G4IS71"/>
<keyword evidence="2" id="KW-0812">Transmembrane</keyword>
<dbReference type="Proteomes" id="UP000039324">
    <property type="component" value="Unassembled WGS sequence"/>
</dbReference>
<protein>
    <submittedName>
        <fullName evidence="3">Uncharacterized protein</fullName>
    </submittedName>
</protein>
<feature type="transmembrane region" description="Helical" evidence="2">
    <location>
        <begin position="12"/>
        <end position="33"/>
    </location>
</feature>
<evidence type="ECO:0000256" key="1">
    <source>
        <dbReference type="SAM" id="MobiDB-lite"/>
    </source>
</evidence>
<reference evidence="4 6" key="2">
    <citation type="submission" date="2018-03" db="EMBL/GenBank/DDBJ databases">
        <authorList>
            <person name="Fogelqvist J."/>
        </authorList>
    </citation>
    <scope>NUCLEOTIDE SEQUENCE [LARGE SCALE GENOMIC DNA]</scope>
</reference>
<reference evidence="3 5" key="1">
    <citation type="submission" date="2015-02" db="EMBL/GenBank/DDBJ databases">
        <authorList>
            <person name="Chooi Y.-H."/>
        </authorList>
    </citation>
    <scope>NUCLEOTIDE SEQUENCE [LARGE SCALE GENOMIC DNA]</scope>
    <source>
        <strain evidence="3">E3</strain>
    </source>
</reference>
<feature type="region of interest" description="Disordered" evidence="1">
    <location>
        <begin position="51"/>
        <end position="71"/>
    </location>
</feature>
<feature type="compositionally biased region" description="Basic residues" evidence="1">
    <location>
        <begin position="55"/>
        <end position="71"/>
    </location>
</feature>
<gene>
    <name evidence="3" type="ORF">PBRA_006132</name>
    <name evidence="4" type="ORF">PLBR_LOCUS3372</name>
</gene>
<dbReference type="EMBL" id="CDSF01000082">
    <property type="protein sequence ID" value="CEO98019.1"/>
    <property type="molecule type" value="Genomic_DNA"/>
</dbReference>
<accession>A0A0G4IS71</accession>
<evidence type="ECO:0000313" key="4">
    <source>
        <dbReference type="EMBL" id="SPQ96157.1"/>
    </source>
</evidence>
<evidence type="ECO:0000256" key="2">
    <source>
        <dbReference type="SAM" id="Phobius"/>
    </source>
</evidence>
<dbReference type="EMBL" id="OVEO01000005">
    <property type="protein sequence ID" value="SPQ96157.1"/>
    <property type="molecule type" value="Genomic_DNA"/>
</dbReference>
<evidence type="ECO:0000313" key="3">
    <source>
        <dbReference type="EMBL" id="CEO98019.1"/>
    </source>
</evidence>
<sequence length="71" mass="7969">MATAWWSLLVDGVVAVAALVAFLAFIAAAWIALWKTFLNQYGVFRALFGLPPLPNKKHERSQSGRQRRKVN</sequence>
<dbReference type="Proteomes" id="UP000290189">
    <property type="component" value="Unassembled WGS sequence"/>
</dbReference>
<organism evidence="3 5">
    <name type="scientific">Plasmodiophora brassicae</name>
    <name type="common">Clubroot disease agent</name>
    <dbReference type="NCBI Taxonomy" id="37360"/>
    <lineage>
        <taxon>Eukaryota</taxon>
        <taxon>Sar</taxon>
        <taxon>Rhizaria</taxon>
        <taxon>Endomyxa</taxon>
        <taxon>Phytomyxea</taxon>
        <taxon>Plasmodiophorida</taxon>
        <taxon>Plasmodiophoridae</taxon>
        <taxon>Plasmodiophora</taxon>
    </lineage>
</organism>